<evidence type="ECO:0000313" key="8">
    <source>
        <dbReference type="Proteomes" id="UP000219546"/>
    </source>
</evidence>
<dbReference type="Gene3D" id="3.40.50.720">
    <property type="entry name" value="NAD(P)-binding Rossmann-like Domain"/>
    <property type="match status" value="2"/>
</dbReference>
<dbReference type="RefSeq" id="WP_097156928.1">
    <property type="nucleotide sequence ID" value="NZ_JBEPMQ010000003.1"/>
</dbReference>
<dbReference type="SUPFAM" id="SSF51735">
    <property type="entry name" value="NAD(P)-binding Rossmann-fold domains"/>
    <property type="match status" value="1"/>
</dbReference>
<evidence type="ECO:0000313" key="7">
    <source>
        <dbReference type="EMBL" id="SNX67104.1"/>
    </source>
</evidence>
<dbReference type="SUPFAM" id="SSF52283">
    <property type="entry name" value="Formate/glycerate dehydrogenase catalytic domain-like"/>
    <property type="match status" value="1"/>
</dbReference>
<dbReference type="AlphaFoldDB" id="A0A285CHM9"/>
<dbReference type="EMBL" id="OAOP01000001">
    <property type="protein sequence ID" value="SNX67104.1"/>
    <property type="molecule type" value="Genomic_DNA"/>
</dbReference>
<comment type="similarity">
    <text evidence="1 4">Belongs to the D-isomer specific 2-hydroxyacid dehydrogenase family.</text>
</comment>
<dbReference type="PANTHER" id="PTHR43761">
    <property type="entry name" value="D-ISOMER SPECIFIC 2-HYDROXYACID DEHYDROGENASE FAMILY PROTEIN (AFU_ORTHOLOGUE AFUA_1G13630)"/>
    <property type="match status" value="1"/>
</dbReference>
<keyword evidence="3" id="KW-0520">NAD</keyword>
<evidence type="ECO:0000259" key="6">
    <source>
        <dbReference type="Pfam" id="PF02826"/>
    </source>
</evidence>
<name>A0A285CHM9_9BACI</name>
<dbReference type="InterPro" id="IPR029753">
    <property type="entry name" value="D-isomer_DH_CS"/>
</dbReference>
<protein>
    <submittedName>
        <fullName evidence="7">Glycerate dehydrogenase</fullName>
    </submittedName>
</protein>
<dbReference type="GO" id="GO:0016616">
    <property type="term" value="F:oxidoreductase activity, acting on the CH-OH group of donors, NAD or NADP as acceptor"/>
    <property type="evidence" value="ECO:0007669"/>
    <property type="project" value="InterPro"/>
</dbReference>
<dbReference type="Proteomes" id="UP000219546">
    <property type="component" value="Unassembled WGS sequence"/>
</dbReference>
<dbReference type="PROSITE" id="PS00670">
    <property type="entry name" value="D_2_HYDROXYACID_DH_2"/>
    <property type="match status" value="1"/>
</dbReference>
<dbReference type="InterPro" id="IPR036291">
    <property type="entry name" value="NAD(P)-bd_dom_sf"/>
</dbReference>
<evidence type="ECO:0000259" key="5">
    <source>
        <dbReference type="Pfam" id="PF00389"/>
    </source>
</evidence>
<sequence>MKMVVLDGYTTNPGDLTWEGFEKYGQLTVYDRTTFNKDEEFKILKNIGDSEIVFTNKTPITKNILDHVSNLKYIGVLATGYNVVDIKAAMENGIVVTNIPNYGTQTVAQMTFALLLELCNRVGTHHEEVKRGAWSKSLDWCFWNYPLVELSGKTIGIIGYGRIGQAVGKIAQAFGMKVLAFNRSKNSLLENESVKYVKLDRLFQESDVISLHCPLTEETKEIINSNTISKMKETVMIINTARGPLIDEVALAVALNKGRIAGAALDVVAIEPINNDNPLLTARNSIVTPHISWASKEARKRLMDIALTNLESFLNKEPVNVIRF</sequence>
<feature type="domain" description="D-isomer specific 2-hydroxyacid dehydrogenase NAD-binding" evidence="6">
    <location>
        <begin position="112"/>
        <end position="292"/>
    </location>
</feature>
<evidence type="ECO:0000256" key="3">
    <source>
        <dbReference type="ARBA" id="ARBA00023027"/>
    </source>
</evidence>
<dbReference type="PANTHER" id="PTHR43761:SF1">
    <property type="entry name" value="D-ISOMER SPECIFIC 2-HYDROXYACID DEHYDROGENASE CATALYTIC DOMAIN-CONTAINING PROTEIN-RELATED"/>
    <property type="match status" value="1"/>
</dbReference>
<reference evidence="7 8" key="1">
    <citation type="submission" date="2017-08" db="EMBL/GenBank/DDBJ databases">
        <authorList>
            <person name="de Groot N.N."/>
        </authorList>
    </citation>
    <scope>NUCLEOTIDE SEQUENCE [LARGE SCALE GENOMIC DNA]</scope>
    <source>
        <strain evidence="7 8">JC228</strain>
    </source>
</reference>
<feature type="domain" description="D-isomer specific 2-hydroxyacid dehydrogenase catalytic" evidence="5">
    <location>
        <begin position="20"/>
        <end position="319"/>
    </location>
</feature>
<dbReference type="OrthoDB" id="9805416at2"/>
<proteinExistence type="inferred from homology"/>
<evidence type="ECO:0000256" key="2">
    <source>
        <dbReference type="ARBA" id="ARBA00023002"/>
    </source>
</evidence>
<organism evidence="7 8">
    <name type="scientific">Bacillus oleivorans</name>
    <dbReference type="NCBI Taxonomy" id="1448271"/>
    <lineage>
        <taxon>Bacteria</taxon>
        <taxon>Bacillati</taxon>
        <taxon>Bacillota</taxon>
        <taxon>Bacilli</taxon>
        <taxon>Bacillales</taxon>
        <taxon>Bacillaceae</taxon>
        <taxon>Bacillus</taxon>
    </lineage>
</organism>
<dbReference type="GO" id="GO:0051287">
    <property type="term" value="F:NAD binding"/>
    <property type="evidence" value="ECO:0007669"/>
    <property type="project" value="InterPro"/>
</dbReference>
<dbReference type="Pfam" id="PF00389">
    <property type="entry name" value="2-Hacid_dh"/>
    <property type="match status" value="1"/>
</dbReference>
<dbReference type="PROSITE" id="PS00671">
    <property type="entry name" value="D_2_HYDROXYACID_DH_3"/>
    <property type="match status" value="1"/>
</dbReference>
<dbReference type="InterPro" id="IPR029752">
    <property type="entry name" value="D-isomer_DH_CS1"/>
</dbReference>
<gene>
    <name evidence="7" type="ORF">SAMN05877753_101419</name>
</gene>
<keyword evidence="8" id="KW-1185">Reference proteome</keyword>
<keyword evidence="2 4" id="KW-0560">Oxidoreductase</keyword>
<dbReference type="CDD" id="cd12162">
    <property type="entry name" value="2-Hacid_dh_4"/>
    <property type="match status" value="1"/>
</dbReference>
<dbReference type="InterPro" id="IPR006139">
    <property type="entry name" value="D-isomer_2_OHA_DH_cat_dom"/>
</dbReference>
<dbReference type="InterPro" id="IPR006140">
    <property type="entry name" value="D-isomer_DH_NAD-bd"/>
</dbReference>
<dbReference type="PROSITE" id="PS00065">
    <property type="entry name" value="D_2_HYDROXYACID_DH_1"/>
    <property type="match status" value="1"/>
</dbReference>
<evidence type="ECO:0000256" key="4">
    <source>
        <dbReference type="RuleBase" id="RU003719"/>
    </source>
</evidence>
<accession>A0A285CHM9</accession>
<dbReference type="InterPro" id="IPR050418">
    <property type="entry name" value="D-iso_2-hydroxyacid_DH_PdxB"/>
</dbReference>
<dbReference type="Pfam" id="PF02826">
    <property type="entry name" value="2-Hacid_dh_C"/>
    <property type="match status" value="1"/>
</dbReference>
<evidence type="ECO:0000256" key="1">
    <source>
        <dbReference type="ARBA" id="ARBA00005854"/>
    </source>
</evidence>
<dbReference type="FunFam" id="3.40.50.720:FF:000203">
    <property type="entry name" value="D-3-phosphoglycerate dehydrogenase (SerA)"/>
    <property type="match status" value="1"/>
</dbReference>